<protein>
    <submittedName>
        <fullName evidence="1">Uncharacterized protein</fullName>
    </submittedName>
</protein>
<gene>
    <name evidence="1" type="ORF">LCGC14_3086990</name>
</gene>
<feature type="non-terminal residue" evidence="1">
    <location>
        <position position="59"/>
    </location>
</feature>
<dbReference type="AlphaFoldDB" id="A0A0F8X094"/>
<reference evidence="1" key="1">
    <citation type="journal article" date="2015" name="Nature">
        <title>Complex archaea that bridge the gap between prokaryotes and eukaryotes.</title>
        <authorList>
            <person name="Spang A."/>
            <person name="Saw J.H."/>
            <person name="Jorgensen S.L."/>
            <person name="Zaremba-Niedzwiedzka K."/>
            <person name="Martijn J."/>
            <person name="Lind A.E."/>
            <person name="van Eijk R."/>
            <person name="Schleper C."/>
            <person name="Guy L."/>
            <person name="Ettema T.J."/>
        </authorList>
    </citation>
    <scope>NUCLEOTIDE SEQUENCE</scope>
</reference>
<proteinExistence type="predicted"/>
<name>A0A0F8X094_9ZZZZ</name>
<accession>A0A0F8X094</accession>
<comment type="caution">
    <text evidence="1">The sequence shown here is derived from an EMBL/GenBank/DDBJ whole genome shotgun (WGS) entry which is preliminary data.</text>
</comment>
<dbReference type="EMBL" id="LAZR01066108">
    <property type="protein sequence ID" value="KKK54215.1"/>
    <property type="molecule type" value="Genomic_DNA"/>
</dbReference>
<evidence type="ECO:0000313" key="1">
    <source>
        <dbReference type="EMBL" id="KKK54215.1"/>
    </source>
</evidence>
<sequence length="59" mass="6820">MDATKCGCTFCARCDACHQWDMDARNYSTKDIEHDLVLLIETFGEDDELVVEYKSILKE</sequence>
<organism evidence="1">
    <name type="scientific">marine sediment metagenome</name>
    <dbReference type="NCBI Taxonomy" id="412755"/>
    <lineage>
        <taxon>unclassified sequences</taxon>
        <taxon>metagenomes</taxon>
        <taxon>ecological metagenomes</taxon>
    </lineage>
</organism>